<dbReference type="GO" id="GO:0005975">
    <property type="term" value="P:carbohydrate metabolic process"/>
    <property type="evidence" value="ECO:0007669"/>
    <property type="project" value="InterPro"/>
</dbReference>
<dbReference type="InterPro" id="IPR017853">
    <property type="entry name" value="GH"/>
</dbReference>
<evidence type="ECO:0000256" key="7">
    <source>
        <dbReference type="ARBA" id="ARBA00032976"/>
    </source>
</evidence>
<evidence type="ECO:0000256" key="6">
    <source>
        <dbReference type="ARBA" id="ARBA00022679"/>
    </source>
</evidence>
<reference evidence="11 12" key="1">
    <citation type="submission" date="2020-03" db="EMBL/GenBank/DDBJ databases">
        <title>Genomic Encyclopedia of Type Strains, Phase IV (KMG-IV): sequencing the most valuable type-strain genomes for metagenomic binning, comparative biology and taxonomic classification.</title>
        <authorList>
            <person name="Goeker M."/>
        </authorList>
    </citation>
    <scope>NUCLEOTIDE SEQUENCE [LARGE SCALE GENOMIC DNA]</scope>
    <source>
        <strain evidence="11 12">DSM 19867</strain>
    </source>
</reference>
<dbReference type="PROSITE" id="PS51910">
    <property type="entry name" value="GH18_2"/>
    <property type="match status" value="1"/>
</dbReference>
<keyword evidence="8" id="KW-0812">Transmembrane</keyword>
<dbReference type="Pfam" id="PF00704">
    <property type="entry name" value="Glyco_hydro_18"/>
    <property type="match status" value="1"/>
</dbReference>
<comment type="similarity">
    <text evidence="3">Belongs to the polysaccharide deacetylase family.</text>
</comment>
<evidence type="ECO:0000256" key="8">
    <source>
        <dbReference type="SAM" id="Phobius"/>
    </source>
</evidence>
<dbReference type="PANTHER" id="PTHR43630">
    <property type="entry name" value="POLY-BETA-1,6-N-ACETYL-D-GLUCOSAMINE SYNTHASE"/>
    <property type="match status" value="1"/>
</dbReference>
<feature type="transmembrane region" description="Helical" evidence="8">
    <location>
        <begin position="725"/>
        <end position="747"/>
    </location>
</feature>
<feature type="transmembrane region" description="Helical" evidence="8">
    <location>
        <begin position="1011"/>
        <end position="1033"/>
    </location>
</feature>
<evidence type="ECO:0000256" key="5">
    <source>
        <dbReference type="ARBA" id="ARBA00022676"/>
    </source>
</evidence>
<evidence type="ECO:0000313" key="12">
    <source>
        <dbReference type="Proteomes" id="UP000570514"/>
    </source>
</evidence>
<dbReference type="EMBL" id="JAASRM010000001">
    <property type="protein sequence ID" value="NIK88038.1"/>
    <property type="molecule type" value="Genomic_DNA"/>
</dbReference>
<gene>
    <name evidence="11" type="ORF">FHS83_001356</name>
</gene>
<dbReference type="Gene3D" id="3.20.20.370">
    <property type="entry name" value="Glycoside hydrolase/deacetylase"/>
    <property type="match status" value="1"/>
</dbReference>
<dbReference type="GO" id="GO:0016757">
    <property type="term" value="F:glycosyltransferase activity"/>
    <property type="evidence" value="ECO:0007669"/>
    <property type="project" value="UniProtKB-KW"/>
</dbReference>
<dbReference type="CDD" id="cd10962">
    <property type="entry name" value="CE4_GT2-like"/>
    <property type="match status" value="1"/>
</dbReference>
<comment type="caution">
    <text evidence="11">The sequence shown here is derived from an EMBL/GenBank/DDBJ whole genome shotgun (WGS) entry which is preliminary data.</text>
</comment>
<feature type="transmembrane region" description="Helical" evidence="8">
    <location>
        <begin position="1068"/>
        <end position="1088"/>
    </location>
</feature>
<keyword evidence="8" id="KW-0472">Membrane</keyword>
<dbReference type="InterPro" id="IPR002509">
    <property type="entry name" value="NODB_dom"/>
</dbReference>
<dbReference type="InterPro" id="IPR011583">
    <property type="entry name" value="Chitinase_II/V-like_cat"/>
</dbReference>
<dbReference type="Gene3D" id="3.20.20.80">
    <property type="entry name" value="Glycosidases"/>
    <property type="match status" value="1"/>
</dbReference>
<comment type="function">
    <text evidence="1">Is involved in generating a small heat-stable compound (Nod), an acylated oligomer of N-acetylglucosamine, that stimulates mitosis in various plant protoplasts.</text>
</comment>
<evidence type="ECO:0000256" key="4">
    <source>
        <dbReference type="ARBA" id="ARBA00020071"/>
    </source>
</evidence>
<protein>
    <recommendedName>
        <fullName evidence="4">Chitooligosaccharide deacetylase</fullName>
    </recommendedName>
    <alternativeName>
        <fullName evidence="7">Nodulation protein B</fullName>
    </alternativeName>
</protein>
<dbReference type="PROSITE" id="PS51677">
    <property type="entry name" value="NODB"/>
    <property type="match status" value="1"/>
</dbReference>
<keyword evidence="6 11" id="KW-0808">Transferase</keyword>
<feature type="transmembrane region" description="Helical" evidence="8">
    <location>
        <begin position="21"/>
        <end position="42"/>
    </location>
</feature>
<evidence type="ECO:0000256" key="3">
    <source>
        <dbReference type="ARBA" id="ARBA00010973"/>
    </source>
</evidence>
<keyword evidence="8" id="KW-1133">Transmembrane helix</keyword>
<dbReference type="RefSeq" id="WP_167082140.1">
    <property type="nucleotide sequence ID" value="NZ_BAAADC010000001.1"/>
</dbReference>
<feature type="domain" description="GH18" evidence="10">
    <location>
        <begin position="116"/>
        <end position="426"/>
    </location>
</feature>
<dbReference type="SMART" id="SM00636">
    <property type="entry name" value="Glyco_18"/>
    <property type="match status" value="1"/>
</dbReference>
<dbReference type="CDD" id="cd06423">
    <property type="entry name" value="CESA_like"/>
    <property type="match status" value="1"/>
</dbReference>
<dbReference type="GO" id="GO:0008061">
    <property type="term" value="F:chitin binding"/>
    <property type="evidence" value="ECO:0007669"/>
    <property type="project" value="InterPro"/>
</dbReference>
<dbReference type="InterPro" id="IPR029044">
    <property type="entry name" value="Nucleotide-diphossugar_trans"/>
</dbReference>
<dbReference type="InterPro" id="IPR011330">
    <property type="entry name" value="Glyco_hydro/deAcase_b/a-brl"/>
</dbReference>
<dbReference type="Pfam" id="PF00535">
    <property type="entry name" value="Glycos_transf_2"/>
    <property type="match status" value="1"/>
</dbReference>
<dbReference type="Proteomes" id="UP000570514">
    <property type="component" value="Unassembled WGS sequence"/>
</dbReference>
<dbReference type="Pfam" id="PF01522">
    <property type="entry name" value="Polysacc_deac_1"/>
    <property type="match status" value="1"/>
</dbReference>
<evidence type="ECO:0000256" key="2">
    <source>
        <dbReference type="ARBA" id="ARBA00006739"/>
    </source>
</evidence>
<feature type="domain" description="NodB homology" evidence="9">
    <location>
        <begin position="493"/>
        <end position="686"/>
    </location>
</feature>
<accession>A0A846MWV7</accession>
<dbReference type="PANTHER" id="PTHR43630:SF1">
    <property type="entry name" value="POLY-BETA-1,6-N-ACETYL-D-GLUCOSAMINE SYNTHASE"/>
    <property type="match status" value="1"/>
</dbReference>
<dbReference type="Gene3D" id="3.10.50.10">
    <property type="match status" value="1"/>
</dbReference>
<dbReference type="SUPFAM" id="SSF88713">
    <property type="entry name" value="Glycoside hydrolase/deacetylase"/>
    <property type="match status" value="1"/>
</dbReference>
<comment type="similarity">
    <text evidence="2">Belongs to the glycosyltransferase 2 family.</text>
</comment>
<evidence type="ECO:0000259" key="10">
    <source>
        <dbReference type="PROSITE" id="PS51910"/>
    </source>
</evidence>
<dbReference type="GO" id="GO:0016810">
    <property type="term" value="F:hydrolase activity, acting on carbon-nitrogen (but not peptide) bonds"/>
    <property type="evidence" value="ECO:0007669"/>
    <property type="project" value="InterPro"/>
</dbReference>
<dbReference type="SUPFAM" id="SSF53448">
    <property type="entry name" value="Nucleotide-diphospho-sugar transferases"/>
    <property type="match status" value="1"/>
</dbReference>
<proteinExistence type="inferred from homology"/>
<dbReference type="Gene3D" id="3.90.550.10">
    <property type="entry name" value="Spore Coat Polysaccharide Biosynthesis Protein SpsA, Chain A"/>
    <property type="match status" value="1"/>
</dbReference>
<keyword evidence="5" id="KW-0328">Glycosyltransferase</keyword>
<dbReference type="InterPro" id="IPR001223">
    <property type="entry name" value="Glyco_hydro18_cat"/>
</dbReference>
<name>A0A846MWV7_9PROT</name>
<organism evidence="11 12">
    <name type="scientific">Rhizomicrobium palustre</name>
    <dbReference type="NCBI Taxonomy" id="189966"/>
    <lineage>
        <taxon>Bacteria</taxon>
        <taxon>Pseudomonadati</taxon>
        <taxon>Pseudomonadota</taxon>
        <taxon>Alphaproteobacteria</taxon>
        <taxon>Micropepsales</taxon>
        <taxon>Micropepsaceae</taxon>
        <taxon>Rhizomicrobium</taxon>
    </lineage>
</organism>
<dbReference type="SUPFAM" id="SSF51445">
    <property type="entry name" value="(Trans)glycosidases"/>
    <property type="match status" value="1"/>
</dbReference>
<keyword evidence="12" id="KW-1185">Reference proteome</keyword>
<evidence type="ECO:0000259" key="9">
    <source>
        <dbReference type="PROSITE" id="PS51677"/>
    </source>
</evidence>
<evidence type="ECO:0000256" key="1">
    <source>
        <dbReference type="ARBA" id="ARBA00003236"/>
    </source>
</evidence>
<dbReference type="InterPro" id="IPR001173">
    <property type="entry name" value="Glyco_trans_2-like"/>
</dbReference>
<dbReference type="InterPro" id="IPR029070">
    <property type="entry name" value="Chitinase_insertion_sf"/>
</dbReference>
<sequence>MSNKPIFFDETGRRAARLSMLGWAGAIISTVLGIAFLASIIVTQEATSPDLRVKRTPNNALVHRAVAPSLLKSEAQLSAEARRRAALAKGWKAKLAHQKIPERDLAAALRPRADRPLTLGFYTSWDDDDIAYPALKRALPKLDWFLPCWLSLEGPDHSLRVKEDHEAKKLLRTNAPSVPILPVLWNFTDNGWDGQGLARMLADPNRRAALEKSLVDYIKANKYQGLVLDFEEVPPASHNDLEKFLQELNALFRPNGWVLAQCAQYDDDKWPFARFAKSLDYTILMAYDEHDETGSAGSIAGEPWFEENLDKRIKELPPSRTIVALGSYGYDWHGGPSATDLTFQNAVVAAKDSNARVDFDPDTNNPHFSYIEDGNVKHDVWFLDGVTVFNQVHAADVYQPAGYALWRIGSEDPTVWSVLGRRYGSPAPAALRHIPTSEDVDFEGRGEILRVIASPAEGSRTFDTDPQTGDINDETYTALPTSFVIRRVGAVPMTLALTFDDGPDPAYTPAILNILKEKKVKATFFIIGANAEAHPGLLQRILDEGHEIGNHTFTHPNLAETAPEADKLEYNATQRLVEALTGRRMVLFRPPYLGDAEPVNKDEIIPVQIAQDQGLITVGVHVDPFDWQQPPIAEMRQRVFKAVSDPDLDTRGNIILLHDSGGPRERTVEMLPGLIDDLRAKGYRFVPVSELAGLTREQAMPRIAPSLTLYANRVVFLTFSWISSVLYYCFIVAIFLGIGRLLVLCGLSMWDYWRARRQDDPPPPENHLPVTVLIPAYNEEKVIAATVHRILASDYQDLEILVIDDGSQDGTAEVVRQEFGDTPNVTLISVPNGGKARALNFGIEKAKGEVIVALDADTQFDRDTISRLVRWFSDPEIGPTLGAVAGNAKVGNRFNMITRWQALEYVVAQNLERRALAALGTLTVIPGAVGAWRKEALIKVGGYPTDTLAEDQDLTIGLQRAGYTVRFDSSAIAWTEAPTTFRTLAKQRFRWAFGTLQCLWKYREMTFSQRYGFLGTVALPQVWLFQILLTALAPVADLMLVWQLITQWVAYVQHGSEYTNNNLITVGIYYVVFMVVDLAAAVFGFLMERRENWSLLWWLMLQRFGYRQLMYYVVMRSIWTALRGVVVGWGKLERTGTVKTKSA</sequence>
<evidence type="ECO:0000313" key="11">
    <source>
        <dbReference type="EMBL" id="NIK88038.1"/>
    </source>
</evidence>
<dbReference type="AlphaFoldDB" id="A0A846MWV7"/>